<comment type="function">
    <text evidence="2">Removes the formyl group from the N-terminal Met of newly synthesized proteins. Requires at least a dipeptide for an efficient rate of reaction. N-terminal L-methionine is a prerequisite for activity but the enzyme has broad specificity at other positions.</text>
</comment>
<keyword evidence="5" id="KW-1185">Reference proteome</keyword>
<evidence type="ECO:0000313" key="4">
    <source>
        <dbReference type="EMBL" id="RLM18184.1"/>
    </source>
</evidence>
<accession>A0A0G4JVH2</accession>
<protein>
    <recommendedName>
        <fullName evidence="2">Peptide deformylase</fullName>
        <shortName evidence="2">PDF</shortName>
        <ecNumber evidence="2">3.5.1.88</ecNumber>
    </recommendedName>
    <alternativeName>
        <fullName evidence="2">Polypeptide deformylase</fullName>
    </alternativeName>
</protein>
<evidence type="ECO:0000313" key="3">
    <source>
        <dbReference type="EMBL" id="CPR17020.1"/>
    </source>
</evidence>
<dbReference type="KEGG" id="bgj:AWC36_22760"/>
<dbReference type="STRING" id="1109412.BN1221_02406"/>
<reference evidence="4 6" key="3">
    <citation type="submission" date="2016-09" db="EMBL/GenBank/DDBJ databases">
        <authorList>
            <person name="Doonan J."/>
            <person name="Pachebat J.A."/>
            <person name="Golyshin P.N."/>
            <person name="Denman S."/>
            <person name="Mcdonald J.E."/>
        </authorList>
    </citation>
    <scope>NUCLEOTIDE SEQUENCE [LARGE SCALE GENOMIC DNA]</scope>
    <source>
        <strain evidence="4 6">FRB141</strain>
    </source>
</reference>
<dbReference type="AlphaFoldDB" id="A0A0G4JVH2"/>
<dbReference type="EC" id="3.5.1.88" evidence="2"/>
<keyword evidence="2 3" id="KW-0378">Hydrolase</keyword>
<dbReference type="EMBL" id="MJLX01000069">
    <property type="protein sequence ID" value="RLM18184.1"/>
    <property type="molecule type" value="Genomic_DNA"/>
</dbReference>
<dbReference type="RefSeq" id="WP_048637483.1">
    <property type="nucleotide sequence ID" value="NZ_CGIG01000001.1"/>
</dbReference>
<proteinExistence type="inferred from homology"/>
<dbReference type="Pfam" id="PF01327">
    <property type="entry name" value="Pep_deformylase"/>
    <property type="match status" value="1"/>
</dbReference>
<dbReference type="GO" id="GO:0046872">
    <property type="term" value="F:metal ion binding"/>
    <property type="evidence" value="ECO:0007669"/>
    <property type="project" value="UniProtKB-KW"/>
</dbReference>
<reference evidence="3" key="1">
    <citation type="submission" date="2015-01" db="EMBL/GenBank/DDBJ databases">
        <authorList>
            <person name="Xiang T."/>
            <person name="Song Y."/>
            <person name="Huang L."/>
            <person name="Wang B."/>
            <person name="Wu P."/>
        </authorList>
    </citation>
    <scope>NUCLEOTIDE SEQUENCE [LARGE SCALE GENOMIC DNA]</scope>
    <source>
        <strain evidence="3">OBR1</strain>
    </source>
</reference>
<comment type="catalytic activity">
    <reaction evidence="2">
        <text>N-terminal N-formyl-L-methionyl-[peptide] + H2O = N-terminal L-methionyl-[peptide] + formate</text>
        <dbReference type="Rhea" id="RHEA:24420"/>
        <dbReference type="Rhea" id="RHEA-COMP:10639"/>
        <dbReference type="Rhea" id="RHEA-COMP:10640"/>
        <dbReference type="ChEBI" id="CHEBI:15377"/>
        <dbReference type="ChEBI" id="CHEBI:15740"/>
        <dbReference type="ChEBI" id="CHEBI:49298"/>
        <dbReference type="ChEBI" id="CHEBI:64731"/>
        <dbReference type="EC" id="3.5.1.88"/>
    </reaction>
</comment>
<dbReference type="InterPro" id="IPR023635">
    <property type="entry name" value="Peptide_deformylase"/>
</dbReference>
<sequence>MTATEVLWIDDQRMKQVSHHVETIDEGVKAVVEQMFAVIDEMKDSGLAAIQLGIPQRIVVIDMADEHGKRQRLALINPQITEFSQEKTSHLELCSSIPGHPMPAERSKRVKVTFLDLDGNAQEIDAGGEFAVCLQHEIDHLDGLSLIDNLSDLKRNRLKAQLAKLRRKTASRQ</sequence>
<name>A0A0G4JVH2_9GAMM</name>
<dbReference type="Proteomes" id="UP000044377">
    <property type="component" value="Unassembled WGS sequence"/>
</dbReference>
<keyword evidence="2" id="KW-0408">Iron</keyword>
<feature type="binding site" evidence="2">
    <location>
        <position position="136"/>
    </location>
    <ligand>
        <name>Fe cation</name>
        <dbReference type="ChEBI" id="CHEBI:24875"/>
    </ligand>
</feature>
<feature type="binding site" evidence="2">
    <location>
        <position position="140"/>
    </location>
    <ligand>
        <name>Fe cation</name>
        <dbReference type="ChEBI" id="CHEBI:24875"/>
    </ligand>
</feature>
<dbReference type="HAMAP" id="MF_00163">
    <property type="entry name" value="Pep_deformylase"/>
    <property type="match status" value="1"/>
</dbReference>
<dbReference type="GO" id="GO:0042586">
    <property type="term" value="F:peptide deformylase activity"/>
    <property type="evidence" value="ECO:0007669"/>
    <property type="project" value="UniProtKB-UniRule"/>
</dbReference>
<dbReference type="PANTHER" id="PTHR10458:SF22">
    <property type="entry name" value="PEPTIDE DEFORMYLASE"/>
    <property type="match status" value="1"/>
</dbReference>
<reference evidence="5" key="2">
    <citation type="submission" date="2015-01" db="EMBL/GenBank/DDBJ databases">
        <authorList>
            <person name="Paterson Steve"/>
        </authorList>
    </citation>
    <scope>NUCLEOTIDE SEQUENCE [LARGE SCALE GENOMIC DNA]</scope>
    <source>
        <strain evidence="5">OBR1</strain>
    </source>
</reference>
<dbReference type="EMBL" id="CGIG01000001">
    <property type="protein sequence ID" value="CPR17020.1"/>
    <property type="molecule type" value="Genomic_DNA"/>
</dbReference>
<dbReference type="GO" id="GO:0006412">
    <property type="term" value="P:translation"/>
    <property type="evidence" value="ECO:0007669"/>
    <property type="project" value="UniProtKB-UniRule"/>
</dbReference>
<evidence type="ECO:0000313" key="6">
    <source>
        <dbReference type="Proteomes" id="UP000285972"/>
    </source>
</evidence>
<dbReference type="PRINTS" id="PR01576">
    <property type="entry name" value="PDEFORMYLASE"/>
</dbReference>
<dbReference type="NCBIfam" id="TIGR00079">
    <property type="entry name" value="pept_deformyl"/>
    <property type="match status" value="1"/>
</dbReference>
<dbReference type="Proteomes" id="UP000285972">
    <property type="component" value="Unassembled WGS sequence"/>
</dbReference>
<dbReference type="SUPFAM" id="SSF56420">
    <property type="entry name" value="Peptide deformylase"/>
    <property type="match status" value="1"/>
</dbReference>
<keyword evidence="2" id="KW-0479">Metal-binding</keyword>
<dbReference type="Gene3D" id="3.90.45.10">
    <property type="entry name" value="Peptide deformylase"/>
    <property type="match status" value="1"/>
</dbReference>
<dbReference type="CDD" id="cd00487">
    <property type="entry name" value="Pep_deformylase"/>
    <property type="match status" value="1"/>
</dbReference>
<evidence type="ECO:0000256" key="2">
    <source>
        <dbReference type="HAMAP-Rule" id="MF_00163"/>
    </source>
</evidence>
<organism evidence="3 5">
    <name type="scientific">Brenneria goodwinii</name>
    <dbReference type="NCBI Taxonomy" id="1109412"/>
    <lineage>
        <taxon>Bacteria</taxon>
        <taxon>Pseudomonadati</taxon>
        <taxon>Pseudomonadota</taxon>
        <taxon>Gammaproteobacteria</taxon>
        <taxon>Enterobacterales</taxon>
        <taxon>Pectobacteriaceae</taxon>
        <taxon>Brenneria</taxon>
    </lineage>
</organism>
<gene>
    <name evidence="2" type="primary">def</name>
    <name evidence="4" type="ORF">BIY26_19110</name>
    <name evidence="3" type="ORF">BN1221_02406</name>
</gene>
<evidence type="ECO:0000313" key="5">
    <source>
        <dbReference type="Proteomes" id="UP000044377"/>
    </source>
</evidence>
<keyword evidence="2" id="KW-0648">Protein biosynthesis</keyword>
<feature type="active site" evidence="2">
    <location>
        <position position="137"/>
    </location>
</feature>
<evidence type="ECO:0000256" key="1">
    <source>
        <dbReference type="ARBA" id="ARBA00010759"/>
    </source>
</evidence>
<dbReference type="GeneID" id="70909649"/>
<comment type="cofactor">
    <cofactor evidence="2">
        <name>Fe(2+)</name>
        <dbReference type="ChEBI" id="CHEBI:29033"/>
    </cofactor>
    <text evidence="2">Binds 1 Fe(2+) ion.</text>
</comment>
<comment type="similarity">
    <text evidence="1 2">Belongs to the polypeptide deformylase family.</text>
</comment>
<dbReference type="PIRSF" id="PIRSF004749">
    <property type="entry name" value="Pep_def"/>
    <property type="match status" value="1"/>
</dbReference>
<dbReference type="InterPro" id="IPR036821">
    <property type="entry name" value="Peptide_deformylase_sf"/>
</dbReference>
<feature type="binding site" evidence="2">
    <location>
        <position position="94"/>
    </location>
    <ligand>
        <name>Fe cation</name>
        <dbReference type="ChEBI" id="CHEBI:24875"/>
    </ligand>
</feature>
<dbReference type="PANTHER" id="PTHR10458">
    <property type="entry name" value="PEPTIDE DEFORMYLASE"/>
    <property type="match status" value="1"/>
</dbReference>